<dbReference type="Proteomes" id="UP000236584">
    <property type="component" value="Plasmid unnamed3"/>
</dbReference>
<evidence type="ECO:0000256" key="1">
    <source>
        <dbReference type="SAM" id="MobiDB-lite"/>
    </source>
</evidence>
<dbReference type="RefSeq" id="WP_103428242.1">
    <property type="nucleotide sequence ID" value="NZ_CP026312.1"/>
</dbReference>
<protein>
    <submittedName>
        <fullName evidence="2">Uncharacterized protein</fullName>
    </submittedName>
</protein>
<dbReference type="KEGG" id="srub:C2R22_23805"/>
<feature type="region of interest" description="Disordered" evidence="1">
    <location>
        <begin position="75"/>
        <end position="94"/>
    </location>
</feature>
<geneLocation type="plasmid" evidence="2">
    <name>unnamed3</name>
</geneLocation>
<organism evidence="2 3">
    <name type="scientific">Salinigranum rubrum</name>
    <dbReference type="NCBI Taxonomy" id="755307"/>
    <lineage>
        <taxon>Archaea</taxon>
        <taxon>Methanobacteriati</taxon>
        <taxon>Methanobacteriota</taxon>
        <taxon>Stenosarchaea group</taxon>
        <taxon>Halobacteria</taxon>
        <taxon>Halobacteriales</taxon>
        <taxon>Haloferacaceae</taxon>
        <taxon>Salinigranum</taxon>
    </lineage>
</organism>
<accession>A0A2I8VRM2</accession>
<dbReference type="AlphaFoldDB" id="A0A2I8VRM2"/>
<keyword evidence="3" id="KW-1185">Reference proteome</keyword>
<dbReference type="GeneID" id="35595187"/>
<name>A0A2I8VRM2_9EURY</name>
<keyword evidence="2" id="KW-0614">Plasmid</keyword>
<proteinExistence type="predicted"/>
<reference evidence="2 3" key="1">
    <citation type="submission" date="2018-01" db="EMBL/GenBank/DDBJ databases">
        <title>Complete genome sequence of Salinigranum rubrum GX10T, an extremely halophilic archaeon isolated from a marine solar saltern.</title>
        <authorList>
            <person name="Han S."/>
        </authorList>
    </citation>
    <scope>NUCLEOTIDE SEQUENCE [LARGE SCALE GENOMIC DNA]</scope>
    <source>
        <strain evidence="2 3">GX10</strain>
        <plasmid evidence="3">Plasmid unnamed3</plasmid>
    </source>
</reference>
<sequence length="94" mass="10114">MQDLQEVAANSQVDKILTIGLQSTNLLRLTPPQVVATAGKGWIWETEYRNQPKREAVRRLAEASTAIEAELGHGQTPLGMFADSPVSGGVADGR</sequence>
<dbReference type="EMBL" id="CP026312">
    <property type="protein sequence ID" value="AUV84563.1"/>
    <property type="molecule type" value="Genomic_DNA"/>
</dbReference>
<evidence type="ECO:0000313" key="2">
    <source>
        <dbReference type="EMBL" id="AUV84563.1"/>
    </source>
</evidence>
<evidence type="ECO:0000313" key="3">
    <source>
        <dbReference type="Proteomes" id="UP000236584"/>
    </source>
</evidence>
<gene>
    <name evidence="2" type="ORF">C2R22_23805</name>
</gene>